<gene>
    <name evidence="3" type="ORF">MAM_00808</name>
</gene>
<evidence type="ECO:0000256" key="2">
    <source>
        <dbReference type="SAM" id="MobiDB-lite"/>
    </source>
</evidence>
<evidence type="ECO:0000313" key="4">
    <source>
        <dbReference type="Proteomes" id="UP000030816"/>
    </source>
</evidence>
<dbReference type="EMBL" id="AZHE01000001">
    <property type="protein sequence ID" value="KHO01807.1"/>
    <property type="molecule type" value="Genomic_DNA"/>
</dbReference>
<feature type="compositionally biased region" description="Basic and acidic residues" evidence="2">
    <location>
        <begin position="439"/>
        <end position="448"/>
    </location>
</feature>
<name>A0A0B2WZX2_METAS</name>
<dbReference type="STRING" id="1081103.A0A0B2WZX2"/>
<dbReference type="GeneID" id="63735263"/>
<dbReference type="OrthoDB" id="2156052at2759"/>
<organism evidence="3 4">
    <name type="scientific">Metarhizium album (strain ARSEF 1941)</name>
    <dbReference type="NCBI Taxonomy" id="1081103"/>
    <lineage>
        <taxon>Eukaryota</taxon>
        <taxon>Fungi</taxon>
        <taxon>Dikarya</taxon>
        <taxon>Ascomycota</taxon>
        <taxon>Pezizomycotina</taxon>
        <taxon>Sordariomycetes</taxon>
        <taxon>Hypocreomycetidae</taxon>
        <taxon>Hypocreales</taxon>
        <taxon>Clavicipitaceae</taxon>
        <taxon>Metarhizium</taxon>
    </lineage>
</organism>
<keyword evidence="1" id="KW-0175">Coiled coil</keyword>
<sequence>MDEIKESRRLIQEEQRLHQEEQLLRREEQLLRREEQRLLREEQRLLREEQRLLRDEQHLLREEQRLRREEQRRREEAEELAKASLPLDLQRYLEACHSLDLSIDVVTDLSLTTQGETTNPTGRIFPRRIIPWDSFAMRQEEIWNDLSISDLLPKPPFPSYHQMEYVKSSLQPISTDFGLRCFERDVVENAVQKLVDRAHTDPLLRNSLGLQGTVTFKIQTNLGTTDDAISAPMEHMSLGRDGVDAAVQVTAPKPPPAPRARRKARGRGNRAEQFCIYRTSDGQDVPTVAIEYKAPHKLSLDEITTGLEAEIQPERDVINKTGHGFAFTARRLAAAVITQLFSYMIGKGIQYGYVCTGQAFIFLHIPDDPTKVYFSVCVPNLDVMDDDETRLHRTAVAQVFAFILQSLRARPPPETWHDEAETLGIWAVEYDDILRDIPPSERKRKEPRASPYKPQRWKGFWRSPIRTRSSCQQLNTRLDD</sequence>
<dbReference type="RefSeq" id="XP_040682872.1">
    <property type="nucleotide sequence ID" value="XM_040819607.1"/>
</dbReference>
<feature type="region of interest" description="Disordered" evidence="2">
    <location>
        <begin position="439"/>
        <end position="460"/>
    </location>
</feature>
<protein>
    <recommendedName>
        <fullName evidence="5">Protein kinase-like domain protein</fullName>
    </recommendedName>
</protein>
<feature type="coiled-coil region" evidence="1">
    <location>
        <begin position="10"/>
        <end position="83"/>
    </location>
</feature>
<accession>A0A0B2WZX2</accession>
<comment type="caution">
    <text evidence="3">The sequence shown here is derived from an EMBL/GenBank/DDBJ whole genome shotgun (WGS) entry which is preliminary data.</text>
</comment>
<evidence type="ECO:0000313" key="3">
    <source>
        <dbReference type="EMBL" id="KHO01807.1"/>
    </source>
</evidence>
<keyword evidence="4" id="KW-1185">Reference proteome</keyword>
<dbReference type="AlphaFoldDB" id="A0A0B2WZX2"/>
<evidence type="ECO:0008006" key="5">
    <source>
        <dbReference type="Google" id="ProtNLM"/>
    </source>
</evidence>
<reference evidence="3 4" key="1">
    <citation type="journal article" date="2014" name="Proc. Natl. Acad. Sci. U.S.A.">
        <title>Trajectory and genomic determinants of fungal-pathogen speciation and host adaptation.</title>
        <authorList>
            <person name="Hu X."/>
            <person name="Xiao G."/>
            <person name="Zheng P."/>
            <person name="Shang Y."/>
            <person name="Su Y."/>
            <person name="Zhang X."/>
            <person name="Liu X."/>
            <person name="Zhan S."/>
            <person name="St Leger R.J."/>
            <person name="Wang C."/>
        </authorList>
    </citation>
    <scope>NUCLEOTIDE SEQUENCE [LARGE SCALE GENOMIC DNA]</scope>
    <source>
        <strain evidence="3 4">ARSEF 1941</strain>
    </source>
</reference>
<proteinExistence type="predicted"/>
<evidence type="ECO:0000256" key="1">
    <source>
        <dbReference type="SAM" id="Coils"/>
    </source>
</evidence>
<dbReference type="HOGENOM" id="CLU_010672_0_4_1"/>
<dbReference type="Proteomes" id="UP000030816">
    <property type="component" value="Unassembled WGS sequence"/>
</dbReference>